<sequence length="55" mass="5702">MIDFGGDPYALEDQKNLVPRVSVCANLGDVSHALAATGASNRSGQHQKASGVYQG</sequence>
<dbReference type="AlphaFoldDB" id="A0A645C896"/>
<organism evidence="1">
    <name type="scientific">bioreactor metagenome</name>
    <dbReference type="NCBI Taxonomy" id="1076179"/>
    <lineage>
        <taxon>unclassified sequences</taxon>
        <taxon>metagenomes</taxon>
        <taxon>ecological metagenomes</taxon>
    </lineage>
</organism>
<accession>A0A645C896</accession>
<comment type="caution">
    <text evidence="1">The sequence shown here is derived from an EMBL/GenBank/DDBJ whole genome shotgun (WGS) entry which is preliminary data.</text>
</comment>
<reference evidence="1" key="1">
    <citation type="submission" date="2019-08" db="EMBL/GenBank/DDBJ databases">
        <authorList>
            <person name="Kucharzyk K."/>
            <person name="Murdoch R.W."/>
            <person name="Higgins S."/>
            <person name="Loffler F."/>
        </authorList>
    </citation>
    <scope>NUCLEOTIDE SEQUENCE</scope>
</reference>
<evidence type="ECO:0000313" key="1">
    <source>
        <dbReference type="EMBL" id="MPM73657.1"/>
    </source>
</evidence>
<proteinExistence type="predicted"/>
<name>A0A645C896_9ZZZZ</name>
<gene>
    <name evidence="1" type="ORF">SDC9_120639</name>
</gene>
<dbReference type="EMBL" id="VSSQ01025496">
    <property type="protein sequence ID" value="MPM73657.1"/>
    <property type="molecule type" value="Genomic_DNA"/>
</dbReference>
<protein>
    <submittedName>
        <fullName evidence="1">Uncharacterized protein</fullName>
    </submittedName>
</protein>